<proteinExistence type="predicted"/>
<comment type="caution">
    <text evidence="1">The sequence shown here is derived from an EMBL/GenBank/DDBJ whole genome shotgun (WGS) entry which is preliminary data.</text>
</comment>
<evidence type="ECO:0000313" key="2">
    <source>
        <dbReference type="Proteomes" id="UP001144372"/>
    </source>
</evidence>
<evidence type="ECO:0000313" key="1">
    <source>
        <dbReference type="EMBL" id="GLI35277.1"/>
    </source>
</evidence>
<dbReference type="EMBL" id="BSDR01000001">
    <property type="protein sequence ID" value="GLI35277.1"/>
    <property type="molecule type" value="Genomic_DNA"/>
</dbReference>
<sequence>MAMRQGNKKEIEANAGRLTPMFRVVRNVGKANRITGRLRRGNP</sequence>
<dbReference type="Proteomes" id="UP001144372">
    <property type="component" value="Unassembled WGS sequence"/>
</dbReference>
<gene>
    <name evidence="1" type="ORF">DAMNIGENAA_27100</name>
</gene>
<reference evidence="1" key="1">
    <citation type="submission" date="2022-12" db="EMBL/GenBank/DDBJ databases">
        <title>Reference genome sequencing for broad-spectrum identification of bacterial and archaeal isolates by mass spectrometry.</title>
        <authorList>
            <person name="Sekiguchi Y."/>
            <person name="Tourlousse D.M."/>
        </authorList>
    </citation>
    <scope>NUCLEOTIDE SEQUENCE</scope>
    <source>
        <strain evidence="1">ASRB1</strain>
    </source>
</reference>
<dbReference type="RefSeq" id="WP_281794934.1">
    <property type="nucleotide sequence ID" value="NZ_BSDR01000001.1"/>
</dbReference>
<keyword evidence="2" id="KW-1185">Reference proteome</keyword>
<accession>A0A9W6L857</accession>
<organism evidence="1 2">
    <name type="scientific">Desulforhabdus amnigena</name>
    <dbReference type="NCBI Taxonomy" id="40218"/>
    <lineage>
        <taxon>Bacteria</taxon>
        <taxon>Pseudomonadati</taxon>
        <taxon>Thermodesulfobacteriota</taxon>
        <taxon>Syntrophobacteria</taxon>
        <taxon>Syntrophobacterales</taxon>
        <taxon>Syntrophobacteraceae</taxon>
        <taxon>Desulforhabdus</taxon>
    </lineage>
</organism>
<protein>
    <submittedName>
        <fullName evidence="1">Uncharacterized protein</fullName>
    </submittedName>
</protein>
<dbReference type="AlphaFoldDB" id="A0A9W6L857"/>
<name>A0A9W6L857_9BACT</name>